<keyword evidence="9" id="KW-0521">NADP</keyword>
<reference evidence="14 15" key="1">
    <citation type="journal article" date="2022" name="Nat. Ecol. Evol.">
        <title>A masculinizing supergene underlies an exaggerated male reproductive morph in a spider.</title>
        <authorList>
            <person name="Hendrickx F."/>
            <person name="De Corte Z."/>
            <person name="Sonet G."/>
            <person name="Van Belleghem S.M."/>
            <person name="Kostlbacher S."/>
            <person name="Vangestel C."/>
        </authorList>
    </citation>
    <scope>NUCLEOTIDE SEQUENCE [LARGE SCALE GENOMIC DNA]</scope>
    <source>
        <strain evidence="14">W744_W776</strain>
    </source>
</reference>
<dbReference type="PANTHER" id="PTHR11822:SF21">
    <property type="entry name" value="ISOCITRATE DEHYDROGENASE [NADP], MITOCHONDRIAL"/>
    <property type="match status" value="1"/>
</dbReference>
<evidence type="ECO:0000313" key="14">
    <source>
        <dbReference type="EMBL" id="KAG8192738.1"/>
    </source>
</evidence>
<dbReference type="Pfam" id="PF00180">
    <property type="entry name" value="Iso_dh"/>
    <property type="match status" value="1"/>
</dbReference>
<dbReference type="SMART" id="SM01329">
    <property type="entry name" value="Iso_dh"/>
    <property type="match status" value="1"/>
</dbReference>
<evidence type="ECO:0000313" key="15">
    <source>
        <dbReference type="Proteomes" id="UP000827092"/>
    </source>
</evidence>
<dbReference type="NCBIfam" id="NF006156">
    <property type="entry name" value="PRK08299.1"/>
    <property type="match status" value="1"/>
</dbReference>
<dbReference type="GO" id="GO:0005739">
    <property type="term" value="C:mitochondrion"/>
    <property type="evidence" value="ECO:0007669"/>
    <property type="project" value="TreeGrafter"/>
</dbReference>
<dbReference type="NCBIfam" id="TIGR00127">
    <property type="entry name" value="nadp_idh_euk"/>
    <property type="match status" value="1"/>
</dbReference>
<evidence type="ECO:0000256" key="2">
    <source>
        <dbReference type="ARBA" id="ARBA00007769"/>
    </source>
</evidence>
<comment type="similarity">
    <text evidence="2 9">Belongs to the isocitrate and isopropylmalate dehydrogenases family.</text>
</comment>
<sequence length="363" mass="41337">MSKIQCGPVVDVLGDEMTRIIWDLIKDKLIFPFLDIEIHTYDLGIENRDATNDQVTIDCANAIKKYNVGVKCATITPDENRVTEFNLKQMWKSPNGTIRNILGGTVFREAIICKNIPRLVTCWTKPIIIGRHAYGDQYKATDFVVPGNGKLEIKYTPDDGSAPIEYTVFEFKDGGGVSLSMYNTDKSITDFAHSSFQYALQANYPLYLSTKNTILKKYDGRFKDIFQDIYDREYKSKFEAKNIWYEHRLIDDMVAQALKSEGGFVWACKNYDGDVQSDSVAQASIFAWTRGLAHRAKLDKNEKLEQFSKNLEEVCIETIESGFMTKDLAICIKGMKGVTRADYLNTFEFLDKLADNLKAKLNK</sequence>
<dbReference type="GO" id="GO:0005829">
    <property type="term" value="C:cytosol"/>
    <property type="evidence" value="ECO:0007669"/>
    <property type="project" value="TreeGrafter"/>
</dbReference>
<dbReference type="SUPFAM" id="SSF53659">
    <property type="entry name" value="Isocitrate/Isopropylmalate dehydrogenase-like"/>
    <property type="match status" value="1"/>
</dbReference>
<gene>
    <name evidence="14" type="ORF">JTE90_009759</name>
</gene>
<accession>A0AAV6VAG6</accession>
<dbReference type="GO" id="GO:0006099">
    <property type="term" value="P:tricarboxylic acid cycle"/>
    <property type="evidence" value="ECO:0007669"/>
    <property type="project" value="UniProtKB-KW"/>
</dbReference>
<dbReference type="Gene3D" id="3.40.718.10">
    <property type="entry name" value="Isopropylmalate Dehydrogenase"/>
    <property type="match status" value="2"/>
</dbReference>
<dbReference type="PIRSF" id="PIRSF000108">
    <property type="entry name" value="IDH_NADP"/>
    <property type="match status" value="1"/>
</dbReference>
<evidence type="ECO:0000256" key="4">
    <source>
        <dbReference type="ARBA" id="ARBA00022532"/>
    </source>
</evidence>
<feature type="binding site" evidence="11">
    <location>
        <position position="76"/>
    </location>
    <ligand>
        <name>D-threo-isocitrate</name>
        <dbReference type="ChEBI" id="CHEBI:15562"/>
    </ligand>
</feature>
<dbReference type="GO" id="GO:0006739">
    <property type="term" value="P:NADP+ metabolic process"/>
    <property type="evidence" value="ECO:0007669"/>
    <property type="project" value="TreeGrafter"/>
</dbReference>
<evidence type="ECO:0000259" key="13">
    <source>
        <dbReference type="SMART" id="SM01329"/>
    </source>
</evidence>
<feature type="binding site" evidence="12">
    <location>
        <position position="274"/>
    </location>
    <ligand>
        <name>Mn(2+)</name>
        <dbReference type="ChEBI" id="CHEBI:29035"/>
    </ligand>
</feature>
<evidence type="ECO:0000256" key="11">
    <source>
        <dbReference type="PIRSR" id="PIRSR000108-2"/>
    </source>
</evidence>
<comment type="cofactor">
    <cofactor evidence="9 12">
        <name>Mg(2+)</name>
        <dbReference type="ChEBI" id="CHEBI:18420"/>
    </cofactor>
    <cofactor evidence="9 12">
        <name>Mn(2+)</name>
        <dbReference type="ChEBI" id="CHEBI:29035"/>
    </cofactor>
    <text evidence="9 12">Binds 1 Mg(2+) or Mn(2+) ion per subunit.</text>
</comment>
<dbReference type="InterPro" id="IPR024084">
    <property type="entry name" value="IsoPropMal-DH-like_dom"/>
</dbReference>
<name>A0AAV6VAG6_9ARAC</name>
<keyword evidence="5 9" id="KW-0479">Metal-binding</keyword>
<feature type="binding site" evidence="11">
    <location>
        <position position="131"/>
    </location>
    <ligand>
        <name>D-threo-isocitrate</name>
        <dbReference type="ChEBI" id="CHEBI:15562"/>
    </ligand>
</feature>
<dbReference type="EMBL" id="JAFNEN010000136">
    <property type="protein sequence ID" value="KAG8192738.1"/>
    <property type="molecule type" value="Genomic_DNA"/>
</dbReference>
<protein>
    <recommendedName>
        <fullName evidence="9">Isocitrate dehydrogenase [NADP]</fullName>
        <ecNumber evidence="9">1.1.1.42</ecNumber>
    </recommendedName>
</protein>
<evidence type="ECO:0000256" key="1">
    <source>
        <dbReference type="ARBA" id="ARBA00001936"/>
    </source>
</evidence>
<dbReference type="GO" id="GO:0006102">
    <property type="term" value="P:isocitrate metabolic process"/>
    <property type="evidence" value="ECO:0007669"/>
    <property type="project" value="InterPro"/>
</dbReference>
<evidence type="ECO:0000256" key="10">
    <source>
        <dbReference type="PIRSR" id="PIRSR000108-1"/>
    </source>
</evidence>
<feature type="binding site" evidence="11">
    <location>
        <begin position="93"/>
        <end position="99"/>
    </location>
    <ligand>
        <name>D-threo-isocitrate</name>
        <dbReference type="ChEBI" id="CHEBI:15562"/>
    </ligand>
</feature>
<feature type="binding site" evidence="11">
    <location>
        <position position="108"/>
    </location>
    <ligand>
        <name>D-threo-isocitrate</name>
        <dbReference type="ChEBI" id="CHEBI:15562"/>
    </ligand>
</feature>
<keyword evidence="3" id="KW-0329">Glyoxylate bypass</keyword>
<keyword evidence="8 9" id="KW-0464">Manganese</keyword>
<dbReference type="GO" id="GO:0005777">
    <property type="term" value="C:peroxisome"/>
    <property type="evidence" value="ECO:0007669"/>
    <property type="project" value="TreeGrafter"/>
</dbReference>
<proteinExistence type="inferred from homology"/>
<keyword evidence="15" id="KW-1185">Reference proteome</keyword>
<organism evidence="14 15">
    <name type="scientific">Oedothorax gibbosus</name>
    <dbReference type="NCBI Taxonomy" id="931172"/>
    <lineage>
        <taxon>Eukaryota</taxon>
        <taxon>Metazoa</taxon>
        <taxon>Ecdysozoa</taxon>
        <taxon>Arthropoda</taxon>
        <taxon>Chelicerata</taxon>
        <taxon>Arachnida</taxon>
        <taxon>Araneae</taxon>
        <taxon>Araneomorphae</taxon>
        <taxon>Entelegynae</taxon>
        <taxon>Araneoidea</taxon>
        <taxon>Linyphiidae</taxon>
        <taxon>Erigoninae</taxon>
        <taxon>Oedothorax</taxon>
    </lineage>
</organism>
<dbReference type="GO" id="GO:0046872">
    <property type="term" value="F:metal ion binding"/>
    <property type="evidence" value="ECO:0007669"/>
    <property type="project" value="UniProtKB-KW"/>
</dbReference>
<keyword evidence="6 9" id="KW-0460">Magnesium</keyword>
<dbReference type="InterPro" id="IPR004790">
    <property type="entry name" value="Isocitrate_DH_NADP"/>
</dbReference>
<dbReference type="Proteomes" id="UP000827092">
    <property type="component" value="Unassembled WGS sequence"/>
</dbReference>
<dbReference type="GO" id="GO:0004450">
    <property type="term" value="F:isocitrate dehydrogenase (NADP+) activity"/>
    <property type="evidence" value="ECO:0007669"/>
    <property type="project" value="UniProtKB-EC"/>
</dbReference>
<dbReference type="AlphaFoldDB" id="A0AAV6VAG6"/>
<evidence type="ECO:0000256" key="12">
    <source>
        <dbReference type="PIRSR" id="PIRSR000108-3"/>
    </source>
</evidence>
<keyword evidence="4 9" id="KW-0816">Tricarboxylic acid cycle</keyword>
<dbReference type="PANTHER" id="PTHR11822">
    <property type="entry name" value="NADP-SPECIFIC ISOCITRATE DEHYDROGENASE"/>
    <property type="match status" value="1"/>
</dbReference>
<evidence type="ECO:0000256" key="8">
    <source>
        <dbReference type="ARBA" id="ARBA00023211"/>
    </source>
</evidence>
<comment type="cofactor">
    <cofactor evidence="1">
        <name>Mn(2+)</name>
        <dbReference type="ChEBI" id="CHEBI:29035"/>
    </cofactor>
</comment>
<dbReference type="GO" id="GO:0006097">
    <property type="term" value="P:glyoxylate cycle"/>
    <property type="evidence" value="ECO:0007669"/>
    <property type="project" value="UniProtKB-KW"/>
</dbReference>
<dbReference type="EC" id="1.1.1.42" evidence="9"/>
<evidence type="ECO:0000256" key="3">
    <source>
        <dbReference type="ARBA" id="ARBA00022435"/>
    </source>
</evidence>
<evidence type="ECO:0000256" key="6">
    <source>
        <dbReference type="ARBA" id="ARBA00022842"/>
    </source>
</evidence>
<evidence type="ECO:0000256" key="7">
    <source>
        <dbReference type="ARBA" id="ARBA00023002"/>
    </source>
</evidence>
<evidence type="ECO:0000256" key="9">
    <source>
        <dbReference type="PIRNR" id="PIRNR000108"/>
    </source>
</evidence>
<feature type="binding site" evidence="12">
    <location>
        <position position="251"/>
    </location>
    <ligand>
        <name>Mn(2+)</name>
        <dbReference type="ChEBI" id="CHEBI:29035"/>
    </ligand>
</feature>
<feature type="site" description="Critical for catalysis" evidence="10">
    <location>
        <position position="138"/>
    </location>
</feature>
<feature type="site" description="Critical for catalysis" evidence="10">
    <location>
        <position position="211"/>
    </location>
</feature>
<evidence type="ECO:0000256" key="5">
    <source>
        <dbReference type="ARBA" id="ARBA00022723"/>
    </source>
</evidence>
<feature type="domain" description="Isopropylmalate dehydrogenase-like" evidence="13">
    <location>
        <begin position="8"/>
        <end position="353"/>
    </location>
</feature>
<comment type="catalytic activity">
    <reaction evidence="9">
        <text>D-threo-isocitrate + NADP(+) = 2-oxoglutarate + CO2 + NADPH</text>
        <dbReference type="Rhea" id="RHEA:19629"/>
        <dbReference type="ChEBI" id="CHEBI:15562"/>
        <dbReference type="ChEBI" id="CHEBI:16526"/>
        <dbReference type="ChEBI" id="CHEBI:16810"/>
        <dbReference type="ChEBI" id="CHEBI:57783"/>
        <dbReference type="ChEBI" id="CHEBI:58349"/>
        <dbReference type="EC" id="1.1.1.42"/>
    </reaction>
</comment>
<keyword evidence="7 9" id="KW-0560">Oxidoreductase</keyword>
<comment type="caution">
    <text evidence="14">The sequence shown here is derived from an EMBL/GenBank/DDBJ whole genome shotgun (WGS) entry which is preliminary data.</text>
</comment>